<dbReference type="InterPro" id="IPR043741">
    <property type="entry name" value="DUF5686"/>
</dbReference>
<evidence type="ECO:0000256" key="1">
    <source>
        <dbReference type="SAM" id="SignalP"/>
    </source>
</evidence>
<evidence type="ECO:0000313" key="3">
    <source>
        <dbReference type="Proteomes" id="UP001245285"/>
    </source>
</evidence>
<dbReference type="Pfam" id="PF13715">
    <property type="entry name" value="CarbopepD_reg_2"/>
    <property type="match status" value="1"/>
</dbReference>
<organism evidence="2 3">
    <name type="scientific">Autumnicola lenta</name>
    <dbReference type="NCBI Taxonomy" id="3075593"/>
    <lineage>
        <taxon>Bacteria</taxon>
        <taxon>Pseudomonadati</taxon>
        <taxon>Bacteroidota</taxon>
        <taxon>Flavobacteriia</taxon>
        <taxon>Flavobacteriales</taxon>
        <taxon>Flavobacteriaceae</taxon>
        <taxon>Autumnicola</taxon>
    </lineage>
</organism>
<keyword evidence="1" id="KW-0732">Signal</keyword>
<dbReference type="Gene3D" id="2.60.40.1120">
    <property type="entry name" value="Carboxypeptidase-like, regulatory domain"/>
    <property type="match status" value="1"/>
</dbReference>
<feature type="chain" id="PRO_5045685754" evidence="1">
    <location>
        <begin position="20"/>
        <end position="823"/>
    </location>
</feature>
<name>A0ABU3CLB2_9FLAO</name>
<sequence>MHKFLFFALPLLSFFSLTAQNEVSGKIVNAENGEPLPYATISYGNDRNVMTNIDGSFEITYKEDQIQLKITYVGFFSKNVEISDAITYVVVKMQPSVENLNPVFISSEENTANSIIKMAIAAREQNDPEQALEAFQHNTYTKFIIDNQSDAVNLETDTTNVEVETIINTARAYLSEKISKTAFQKKIGRTETILGLKTAGFEEPVYEMLSLEANPYSLYKKDYKLFQTDYAGPLADNALKNYNFKILDTTTTDHPAYVIYFEPKREKTVAGLEGILYLDVSSYAIQRAKAQLLGAIKLEVNHHYKYYDEAGIWFPERQTTTIRPSTGEKDIAVFGGVISVGTLQRSDNIVNRVLGSGEVRPDAVLSSSSTNYDVVFEAPKDLQRNPASIEVPPEAGEQPESFWKTNRQEPFTYRDKNAAQYVDSIVKANNVERRIEVKQALSNGNYPLGFWNFNIGAFYSSNGHEGWRLGLGGRTNDKLSDHFNLHGYGAYGLRDKKFKYNIGTQIYLDKSSGTNLNIDYTDDIREFGAFQYRKKVDLFSLFRPRFGNIASYFNHRTLSTGLEHRFNAYTTSELLVSNSRISMNESFEYSYLHNGQLYSEYDITEITFSVLWRPFSRFLHTPEENVLLERGFPRLTAQVSQAVEGIAGGDFTFTRAGIMVEHEISQLDQSRTEFIFEANYAFGDLPLTHVFHTSPNNVNEPKILNRFAVAGRTAFETMYFNEFFSDRQAMFHIRHQLRPFYITRSFKPELVMFSRFAIGDFEDMDNHPFAEFKTLKHGYSEAGVELNNILLGFGLSAAYRFGAYHLPDFRENFSFKFTFALPL</sequence>
<dbReference type="SUPFAM" id="SSF49464">
    <property type="entry name" value="Carboxypeptidase regulatory domain-like"/>
    <property type="match status" value="1"/>
</dbReference>
<gene>
    <name evidence="2" type="ORF">RM545_09995</name>
</gene>
<dbReference type="RefSeq" id="WP_311495182.1">
    <property type="nucleotide sequence ID" value="NZ_JAVRHO010000012.1"/>
</dbReference>
<dbReference type="Pfam" id="PF18939">
    <property type="entry name" value="DUF5686"/>
    <property type="match status" value="1"/>
</dbReference>
<dbReference type="InterPro" id="IPR008969">
    <property type="entry name" value="CarboxyPept-like_regulatory"/>
</dbReference>
<feature type="signal peptide" evidence="1">
    <location>
        <begin position="1"/>
        <end position="19"/>
    </location>
</feature>
<evidence type="ECO:0000313" key="2">
    <source>
        <dbReference type="EMBL" id="MDT0647023.1"/>
    </source>
</evidence>
<proteinExistence type="predicted"/>
<keyword evidence="3" id="KW-1185">Reference proteome</keyword>
<accession>A0ABU3CLB2</accession>
<dbReference type="Proteomes" id="UP001245285">
    <property type="component" value="Unassembled WGS sequence"/>
</dbReference>
<protein>
    <submittedName>
        <fullName evidence="2">DUF5686 family protein</fullName>
    </submittedName>
</protein>
<reference evidence="2 3" key="1">
    <citation type="submission" date="2023-09" db="EMBL/GenBank/DDBJ databases">
        <authorList>
            <person name="Rey-Velasco X."/>
        </authorList>
    </citation>
    <scope>NUCLEOTIDE SEQUENCE [LARGE SCALE GENOMIC DNA]</scope>
    <source>
        <strain evidence="2 3">F260</strain>
    </source>
</reference>
<comment type="caution">
    <text evidence="2">The sequence shown here is derived from an EMBL/GenBank/DDBJ whole genome shotgun (WGS) entry which is preliminary data.</text>
</comment>
<dbReference type="EMBL" id="JAVRHO010000012">
    <property type="protein sequence ID" value="MDT0647023.1"/>
    <property type="molecule type" value="Genomic_DNA"/>
</dbReference>